<organism evidence="4 5">
    <name type="scientific">Thiorhodovibrio winogradskyi</name>
    <dbReference type="NCBI Taxonomy" id="77007"/>
    <lineage>
        <taxon>Bacteria</taxon>
        <taxon>Pseudomonadati</taxon>
        <taxon>Pseudomonadota</taxon>
        <taxon>Gammaproteobacteria</taxon>
        <taxon>Chromatiales</taxon>
        <taxon>Chromatiaceae</taxon>
        <taxon>Thiorhodovibrio</taxon>
    </lineage>
</organism>
<dbReference type="EMBL" id="CP121472">
    <property type="protein sequence ID" value="WPL17622.1"/>
    <property type="molecule type" value="Genomic_DNA"/>
</dbReference>
<feature type="domain" description="EF-hand" evidence="3">
    <location>
        <begin position="53"/>
        <end position="79"/>
    </location>
</feature>
<proteinExistence type="predicted"/>
<dbReference type="SMART" id="SM00054">
    <property type="entry name" value="EFh"/>
    <property type="match status" value="2"/>
</dbReference>
<dbReference type="PROSITE" id="PS50222">
    <property type="entry name" value="EF_HAND_2"/>
    <property type="match status" value="2"/>
</dbReference>
<feature type="region of interest" description="Disordered" evidence="1">
    <location>
        <begin position="79"/>
        <end position="125"/>
    </location>
</feature>
<evidence type="ECO:0000256" key="2">
    <source>
        <dbReference type="SAM" id="SignalP"/>
    </source>
</evidence>
<protein>
    <submittedName>
        <fullName evidence="4">EF hand</fullName>
    </submittedName>
</protein>
<keyword evidence="2" id="KW-0732">Signal</keyword>
<feature type="region of interest" description="Disordered" evidence="1">
    <location>
        <begin position="34"/>
        <end position="61"/>
    </location>
</feature>
<evidence type="ECO:0000256" key="1">
    <source>
        <dbReference type="SAM" id="MobiDB-lite"/>
    </source>
</evidence>
<dbReference type="SUPFAM" id="SSF47473">
    <property type="entry name" value="EF-hand"/>
    <property type="match status" value="1"/>
</dbReference>
<reference evidence="4 5" key="1">
    <citation type="journal article" date="2023" name="Microorganisms">
        <title>Thiorhodovibrio frisius and Trv. litoralis spp. nov., Two Novel Members from a Clade of Fastidious Purple Sulfur Bacteria That Exhibit Unique Red-Shifted Light-Harvesting Capabilities.</title>
        <authorList>
            <person name="Methner A."/>
            <person name="Kuzyk S.B."/>
            <person name="Petersen J."/>
            <person name="Bauer S."/>
            <person name="Brinkmann H."/>
            <person name="Sichau K."/>
            <person name="Wanner G."/>
            <person name="Wolf J."/>
            <person name="Neumann-Schaal M."/>
            <person name="Henke P."/>
            <person name="Tank M."/>
            <person name="Sproer C."/>
            <person name="Bunk B."/>
            <person name="Overmann J."/>
        </authorList>
    </citation>
    <scope>NUCLEOTIDE SEQUENCE [LARGE SCALE GENOMIC DNA]</scope>
    <source>
        <strain evidence="4 5">DSM 6702</strain>
    </source>
</reference>
<dbReference type="InterPro" id="IPR018247">
    <property type="entry name" value="EF_Hand_1_Ca_BS"/>
</dbReference>
<feature type="signal peptide" evidence="2">
    <location>
        <begin position="1"/>
        <end position="31"/>
    </location>
</feature>
<evidence type="ECO:0000313" key="5">
    <source>
        <dbReference type="Proteomes" id="UP001432180"/>
    </source>
</evidence>
<feature type="domain" description="EF-hand" evidence="3">
    <location>
        <begin position="96"/>
        <end position="122"/>
    </location>
</feature>
<dbReference type="CDD" id="cd00051">
    <property type="entry name" value="EFh"/>
    <property type="match status" value="1"/>
</dbReference>
<dbReference type="InterPro" id="IPR002048">
    <property type="entry name" value="EF_hand_dom"/>
</dbReference>
<dbReference type="PROSITE" id="PS00018">
    <property type="entry name" value="EF_HAND_1"/>
    <property type="match status" value="2"/>
</dbReference>
<dbReference type="Gene3D" id="1.10.238.10">
    <property type="entry name" value="EF-hand"/>
    <property type="match status" value="1"/>
</dbReference>
<evidence type="ECO:0000259" key="3">
    <source>
        <dbReference type="PROSITE" id="PS50222"/>
    </source>
</evidence>
<gene>
    <name evidence="4" type="ORF">Thiowin_02647</name>
</gene>
<evidence type="ECO:0000313" key="4">
    <source>
        <dbReference type="EMBL" id="WPL17622.1"/>
    </source>
</evidence>
<feature type="compositionally biased region" description="Gly residues" evidence="1">
    <location>
        <begin position="34"/>
        <end position="46"/>
    </location>
</feature>
<name>A0ABZ0SBZ7_9GAMM</name>
<accession>A0ABZ0SBZ7</accession>
<keyword evidence="5" id="KW-1185">Reference proteome</keyword>
<dbReference type="Pfam" id="PF13499">
    <property type="entry name" value="EF-hand_7"/>
    <property type="match status" value="1"/>
</dbReference>
<dbReference type="Proteomes" id="UP001432180">
    <property type="component" value="Chromosome"/>
</dbReference>
<sequence>MFRMHRPTFTKPLMRVTLITFLLGFSALALAQMGQGGGGMQGGRGAGRMMPSFSDFDADGDGQITQEEFEQARAERIAERSSQGYQMRGLADAPSFADLDTNGDGTLDEKEFATGAAKRHGQPRP</sequence>
<dbReference type="InterPro" id="IPR011992">
    <property type="entry name" value="EF-hand-dom_pair"/>
</dbReference>
<feature type="chain" id="PRO_5045073152" evidence="2">
    <location>
        <begin position="32"/>
        <end position="125"/>
    </location>
</feature>